<accession>A0A8H4ZTG7</accession>
<sequence length="93" mass="10612">MASSQPTVAAVDPPPGWPPYRSYLGQNYKWITAYSTYVNAWTTWASKDPNEDENKWIKALNHVYATKASLSRDITQAARKETETHGERYDDVC</sequence>
<dbReference type="AlphaFoldDB" id="A0A8H4ZTG7"/>
<dbReference type="EMBL" id="JABEVY010000056">
    <property type="protein sequence ID" value="KAF5252443.1"/>
    <property type="molecule type" value="Genomic_DNA"/>
</dbReference>
<evidence type="ECO:0000313" key="2">
    <source>
        <dbReference type="Proteomes" id="UP000573603"/>
    </source>
</evidence>
<comment type="caution">
    <text evidence="1">The sequence shown here is derived from an EMBL/GenBank/DDBJ whole genome shotgun (WGS) entry which is preliminary data.</text>
</comment>
<protein>
    <submittedName>
        <fullName evidence="1">Uncharacterized protein</fullName>
    </submittedName>
</protein>
<gene>
    <name evidence="1" type="ORF">FANTH_2579</name>
</gene>
<dbReference type="Proteomes" id="UP000573603">
    <property type="component" value="Unassembled WGS sequence"/>
</dbReference>
<name>A0A8H4ZTG7_9HYPO</name>
<organism evidence="1 2">
    <name type="scientific">Fusarium anthophilum</name>
    <dbReference type="NCBI Taxonomy" id="48485"/>
    <lineage>
        <taxon>Eukaryota</taxon>
        <taxon>Fungi</taxon>
        <taxon>Dikarya</taxon>
        <taxon>Ascomycota</taxon>
        <taxon>Pezizomycotina</taxon>
        <taxon>Sordariomycetes</taxon>
        <taxon>Hypocreomycetidae</taxon>
        <taxon>Hypocreales</taxon>
        <taxon>Nectriaceae</taxon>
        <taxon>Fusarium</taxon>
        <taxon>Fusarium fujikuroi species complex</taxon>
    </lineage>
</organism>
<evidence type="ECO:0000313" key="1">
    <source>
        <dbReference type="EMBL" id="KAF5252443.1"/>
    </source>
</evidence>
<reference evidence="1 2" key="1">
    <citation type="journal article" date="2020" name="BMC Genomics">
        <title>Correction to: Identification and distribution of gene clusters required for synthesis of sphingolipid metabolism inhibitors in diverse species of the filamentous fungus Fusarium.</title>
        <authorList>
            <person name="Kim H.S."/>
            <person name="Lohmar J.M."/>
            <person name="Busman M."/>
            <person name="Brown D.W."/>
            <person name="Naumann T.A."/>
            <person name="Divon H.H."/>
            <person name="Lysoe E."/>
            <person name="Uhlig S."/>
            <person name="Proctor R.H."/>
        </authorList>
    </citation>
    <scope>NUCLEOTIDE SEQUENCE [LARGE SCALE GENOMIC DNA]</scope>
    <source>
        <strain evidence="1 2">NRRL 25214</strain>
    </source>
</reference>
<keyword evidence="2" id="KW-1185">Reference proteome</keyword>
<proteinExistence type="predicted"/>